<protein>
    <submittedName>
        <fullName evidence="1">SH3 domain-containing protein</fullName>
    </submittedName>
</protein>
<gene>
    <name evidence="1" type="ORF">M0696_04795</name>
</gene>
<dbReference type="Proteomes" id="UP000830837">
    <property type="component" value="Chromosome"/>
</dbReference>
<evidence type="ECO:0000313" key="1">
    <source>
        <dbReference type="EMBL" id="UPV80047.1"/>
    </source>
</evidence>
<accession>A0ACD4A1P6</accession>
<dbReference type="EMBL" id="CP096590">
    <property type="protein sequence ID" value="UPV80047.1"/>
    <property type="molecule type" value="Genomic_DNA"/>
</dbReference>
<organism evidence="1 2">
    <name type="scientific">Bacillus rugosus</name>
    <dbReference type="NCBI Taxonomy" id="2715209"/>
    <lineage>
        <taxon>Bacteria</taxon>
        <taxon>Bacillati</taxon>
        <taxon>Bacillota</taxon>
        <taxon>Bacilli</taxon>
        <taxon>Bacillales</taxon>
        <taxon>Bacillaceae</taxon>
        <taxon>Bacillus</taxon>
    </lineage>
</organism>
<evidence type="ECO:0000313" key="2">
    <source>
        <dbReference type="Proteomes" id="UP000830837"/>
    </source>
</evidence>
<sequence length="173" mass="18693">MKKKQVMLALTAAAGLSMTALYSAPAAKAAPLHDISVSMPSSDSYIIKAGKLNVRTEPNHKGKILGTISSEQKVTVNGFANADWAQIQFKGKKAYISTHFLMKTASQAKTVKQTAFYAPTPENGKAKQLSSGTEVTLLGWGFSENGGFDFTWAFVDYGGVKGYIQTKDLQYDK</sequence>
<name>A0ACD4A1P6_9BACI</name>
<reference evidence="1" key="1">
    <citation type="submission" date="2022-04" db="EMBL/GenBank/DDBJ databases">
        <title>Complete genome of Bacillus.</title>
        <authorList>
            <person name="Kong X."/>
            <person name="Hou M."/>
        </authorList>
    </citation>
    <scope>NUCLEOTIDE SEQUENCE</scope>
    <source>
        <strain evidence="1">A78.1</strain>
    </source>
</reference>
<proteinExistence type="predicted"/>
<keyword evidence="2" id="KW-1185">Reference proteome</keyword>